<feature type="disulfide bond" evidence="14">
    <location>
        <begin position="216"/>
        <end position="231"/>
    </location>
</feature>
<dbReference type="PROSITE" id="PS00010">
    <property type="entry name" value="ASX_HYDROXYL"/>
    <property type="match status" value="1"/>
</dbReference>
<feature type="repeat" description="LDL-receptor class B" evidence="15">
    <location>
        <begin position="1023"/>
        <end position="1065"/>
    </location>
</feature>
<evidence type="ECO:0000256" key="5">
    <source>
        <dbReference type="ARBA" id="ARBA00022692"/>
    </source>
</evidence>
<dbReference type="InterPro" id="IPR036055">
    <property type="entry name" value="LDL_receptor-like_sf"/>
</dbReference>
<dbReference type="InterPro" id="IPR009030">
    <property type="entry name" value="Growth_fac_rcpt_cys_sf"/>
</dbReference>
<evidence type="ECO:0000256" key="16">
    <source>
        <dbReference type="SAM" id="Phobius"/>
    </source>
</evidence>
<name>A0A433U5V7_ELYCH</name>
<evidence type="ECO:0000256" key="14">
    <source>
        <dbReference type="PROSITE-ProRule" id="PRU00124"/>
    </source>
</evidence>
<keyword evidence="19" id="KW-1185">Reference proteome</keyword>
<dbReference type="SUPFAM" id="SSF57196">
    <property type="entry name" value="EGF/Laminin"/>
    <property type="match status" value="1"/>
</dbReference>
<dbReference type="PROSITE" id="PS01209">
    <property type="entry name" value="LDLRA_1"/>
    <property type="match status" value="4"/>
</dbReference>
<keyword evidence="6" id="KW-0732">Signal</keyword>
<dbReference type="GO" id="GO:0005509">
    <property type="term" value="F:calcium ion binding"/>
    <property type="evidence" value="ECO:0007669"/>
    <property type="project" value="InterPro"/>
</dbReference>
<dbReference type="InterPro" id="IPR011042">
    <property type="entry name" value="6-blade_b-propeller_TolB-like"/>
</dbReference>
<dbReference type="PANTHER" id="PTHR46513:SF13">
    <property type="entry name" value="EGF-LIKE DOMAIN-CONTAINING PROTEIN"/>
    <property type="match status" value="1"/>
</dbReference>
<feature type="transmembrane region" description="Helical" evidence="16">
    <location>
        <begin position="1578"/>
        <end position="1599"/>
    </location>
</feature>
<dbReference type="InterPro" id="IPR000033">
    <property type="entry name" value="LDLR_classB_rpt"/>
</dbReference>
<dbReference type="InterPro" id="IPR050778">
    <property type="entry name" value="Cueball_EGF_LRP_Nidogen"/>
</dbReference>
<feature type="non-terminal residue" evidence="18">
    <location>
        <position position="1"/>
    </location>
</feature>
<evidence type="ECO:0000256" key="12">
    <source>
        <dbReference type="ARBA" id="ARBA00023180"/>
    </source>
</evidence>
<feature type="domain" description="EGF-like" evidence="17">
    <location>
        <begin position="313"/>
        <end position="352"/>
    </location>
</feature>
<dbReference type="InterPro" id="IPR000742">
    <property type="entry name" value="EGF"/>
</dbReference>
<dbReference type="Gene3D" id="2.10.25.10">
    <property type="entry name" value="Laminin"/>
    <property type="match status" value="2"/>
</dbReference>
<feature type="repeat" description="LDL-receptor class B" evidence="15">
    <location>
        <begin position="716"/>
        <end position="758"/>
    </location>
</feature>
<evidence type="ECO:0000256" key="13">
    <source>
        <dbReference type="PROSITE-ProRule" id="PRU00076"/>
    </source>
</evidence>
<dbReference type="Pfam" id="PF00057">
    <property type="entry name" value="Ldl_recept_a"/>
    <property type="match status" value="6"/>
</dbReference>
<dbReference type="PRINTS" id="PR00261">
    <property type="entry name" value="LDLRECEPTOR"/>
</dbReference>
<evidence type="ECO:0000256" key="3">
    <source>
        <dbReference type="ARBA" id="ARBA00022536"/>
    </source>
</evidence>
<dbReference type="Gene3D" id="4.10.400.10">
    <property type="entry name" value="Low-density Lipoprotein Receptor"/>
    <property type="match status" value="6"/>
</dbReference>
<dbReference type="Proteomes" id="UP000271974">
    <property type="component" value="Unassembled WGS sequence"/>
</dbReference>
<keyword evidence="4" id="KW-0254">Endocytosis</keyword>
<dbReference type="PANTHER" id="PTHR46513">
    <property type="entry name" value="VITELLOGENIN RECEPTOR-LIKE PROTEIN-RELATED-RELATED"/>
    <property type="match status" value="1"/>
</dbReference>
<feature type="disulfide bond" evidence="14">
    <location>
        <begin position="85"/>
        <end position="103"/>
    </location>
</feature>
<comment type="caution">
    <text evidence="13">Lacks conserved residue(s) required for the propagation of feature annotation.</text>
</comment>
<dbReference type="PROSITE" id="PS01187">
    <property type="entry name" value="EGF_CA"/>
    <property type="match status" value="1"/>
</dbReference>
<feature type="repeat" description="LDL-receptor class B" evidence="15">
    <location>
        <begin position="803"/>
        <end position="845"/>
    </location>
</feature>
<evidence type="ECO:0000259" key="17">
    <source>
        <dbReference type="PROSITE" id="PS50026"/>
    </source>
</evidence>
<evidence type="ECO:0000256" key="8">
    <source>
        <dbReference type="ARBA" id="ARBA00022989"/>
    </source>
</evidence>
<evidence type="ECO:0000256" key="9">
    <source>
        <dbReference type="ARBA" id="ARBA00023136"/>
    </source>
</evidence>
<organism evidence="18 19">
    <name type="scientific">Elysia chlorotica</name>
    <name type="common">Eastern emerald elysia</name>
    <name type="synonym">Sea slug</name>
    <dbReference type="NCBI Taxonomy" id="188477"/>
    <lineage>
        <taxon>Eukaryota</taxon>
        <taxon>Metazoa</taxon>
        <taxon>Spiralia</taxon>
        <taxon>Lophotrochozoa</taxon>
        <taxon>Mollusca</taxon>
        <taxon>Gastropoda</taxon>
        <taxon>Heterobranchia</taxon>
        <taxon>Euthyneura</taxon>
        <taxon>Panpulmonata</taxon>
        <taxon>Sacoglossa</taxon>
        <taxon>Placobranchoidea</taxon>
        <taxon>Plakobranchidae</taxon>
        <taxon>Elysia</taxon>
    </lineage>
</organism>
<dbReference type="FunFam" id="2.120.10.30:FF:000008">
    <property type="entry name" value="Low-density lipoprotein receptor-related protein 4"/>
    <property type="match status" value="4"/>
</dbReference>
<reference evidence="18 19" key="1">
    <citation type="submission" date="2019-01" db="EMBL/GenBank/DDBJ databases">
        <title>A draft genome assembly of the solar-powered sea slug Elysia chlorotica.</title>
        <authorList>
            <person name="Cai H."/>
            <person name="Li Q."/>
            <person name="Fang X."/>
            <person name="Li J."/>
            <person name="Curtis N.E."/>
            <person name="Altenburger A."/>
            <person name="Shibata T."/>
            <person name="Feng M."/>
            <person name="Maeda T."/>
            <person name="Schwartz J.A."/>
            <person name="Shigenobu S."/>
            <person name="Lundholm N."/>
            <person name="Nishiyama T."/>
            <person name="Yang H."/>
            <person name="Hasebe M."/>
            <person name="Li S."/>
            <person name="Pierce S.K."/>
            <person name="Wang J."/>
        </authorList>
    </citation>
    <scope>NUCLEOTIDE SEQUENCE [LARGE SCALE GENOMIC DNA]</scope>
    <source>
        <strain evidence="18">EC2010</strain>
        <tissue evidence="18">Whole organism of an adult</tissue>
    </source>
</reference>
<keyword evidence="9 16" id="KW-0472">Membrane</keyword>
<dbReference type="SUPFAM" id="SSF63825">
    <property type="entry name" value="YWTD domain"/>
    <property type="match status" value="4"/>
</dbReference>
<evidence type="ECO:0000256" key="15">
    <source>
        <dbReference type="PROSITE-ProRule" id="PRU00461"/>
    </source>
</evidence>
<keyword evidence="8 16" id="KW-1133">Transmembrane helix</keyword>
<feature type="disulfide bond" evidence="14">
    <location>
        <begin position="158"/>
        <end position="170"/>
    </location>
</feature>
<evidence type="ECO:0000256" key="7">
    <source>
        <dbReference type="ARBA" id="ARBA00022737"/>
    </source>
</evidence>
<keyword evidence="10 13" id="KW-1015">Disulfide bond</keyword>
<dbReference type="PROSITE" id="PS50068">
    <property type="entry name" value="LDLRA_2"/>
    <property type="match status" value="6"/>
</dbReference>
<evidence type="ECO:0000256" key="6">
    <source>
        <dbReference type="ARBA" id="ARBA00022729"/>
    </source>
</evidence>
<dbReference type="InterPro" id="IPR000152">
    <property type="entry name" value="EGF-type_Asp/Asn_hydroxyl_site"/>
</dbReference>
<feature type="disulfide bond" evidence="14">
    <location>
        <begin position="8"/>
        <end position="26"/>
    </location>
</feature>
<keyword evidence="2" id="KW-1003">Cell membrane</keyword>
<feature type="repeat" description="LDL-receptor class B" evidence="15">
    <location>
        <begin position="980"/>
        <end position="1022"/>
    </location>
</feature>
<dbReference type="SUPFAM" id="SSF57184">
    <property type="entry name" value="Growth factor receptor domain"/>
    <property type="match status" value="1"/>
</dbReference>
<keyword evidence="7" id="KW-0677">Repeat</keyword>
<dbReference type="FunFam" id="2.10.25.10:FF:000037">
    <property type="entry name" value="Signal peptide, CUB domain and EGF-like domain-containing 2"/>
    <property type="match status" value="1"/>
</dbReference>
<feature type="disulfide bond" evidence="14">
    <location>
        <begin position="78"/>
        <end position="90"/>
    </location>
</feature>
<dbReference type="InterPro" id="IPR001881">
    <property type="entry name" value="EGF-like_Ca-bd_dom"/>
</dbReference>
<feature type="disulfide bond" evidence="14">
    <location>
        <begin position="236"/>
        <end position="248"/>
    </location>
</feature>
<feature type="disulfide bond" evidence="14">
    <location>
        <begin position="204"/>
        <end position="222"/>
    </location>
</feature>
<feature type="disulfide bond" evidence="14">
    <location>
        <begin position="243"/>
        <end position="261"/>
    </location>
</feature>
<dbReference type="InterPro" id="IPR023415">
    <property type="entry name" value="LDLR_class-A_CS"/>
</dbReference>
<feature type="repeat" description="LDL-receptor class B" evidence="15">
    <location>
        <begin position="1110"/>
        <end position="1151"/>
    </location>
</feature>
<feature type="disulfide bond" evidence="13">
    <location>
        <begin position="317"/>
        <end position="327"/>
    </location>
</feature>
<dbReference type="SMART" id="SM00181">
    <property type="entry name" value="EGF"/>
    <property type="match status" value="5"/>
</dbReference>
<evidence type="ECO:0000313" key="19">
    <source>
        <dbReference type="Proteomes" id="UP000271974"/>
    </source>
</evidence>
<comment type="subcellular location">
    <subcellularLocation>
        <location evidence="1">Cell membrane</location>
        <topology evidence="1">Single-pass type I membrane protein</topology>
    </subcellularLocation>
</comment>
<keyword evidence="5 16" id="KW-0812">Transmembrane</keyword>
<evidence type="ECO:0000256" key="2">
    <source>
        <dbReference type="ARBA" id="ARBA00022475"/>
    </source>
</evidence>
<dbReference type="InterPro" id="IPR002172">
    <property type="entry name" value="LDrepeatLR_classA_rpt"/>
</dbReference>
<evidence type="ECO:0000256" key="4">
    <source>
        <dbReference type="ARBA" id="ARBA00022583"/>
    </source>
</evidence>
<dbReference type="FunFam" id="4.10.400.10:FF:000011">
    <property type="entry name" value="Low-density lipoprotein receptor-related protein 1"/>
    <property type="match status" value="1"/>
</dbReference>
<dbReference type="CDD" id="cd00054">
    <property type="entry name" value="EGF_CA"/>
    <property type="match status" value="1"/>
</dbReference>
<accession>A0A433U5V7</accession>
<evidence type="ECO:0000313" key="18">
    <source>
        <dbReference type="EMBL" id="RUS89222.1"/>
    </source>
</evidence>
<feature type="disulfide bond" evidence="14">
    <location>
        <begin position="1"/>
        <end position="13"/>
    </location>
</feature>
<dbReference type="FunFam" id="2.10.25.10:FF:000240">
    <property type="entry name" value="Vitamin K-dependent protein S"/>
    <property type="match status" value="1"/>
</dbReference>
<dbReference type="Gene3D" id="2.120.10.30">
    <property type="entry name" value="TolB, C-terminal domain"/>
    <property type="match status" value="4"/>
</dbReference>
<dbReference type="GO" id="GO:0006897">
    <property type="term" value="P:endocytosis"/>
    <property type="evidence" value="ECO:0007669"/>
    <property type="project" value="UniProtKB-KW"/>
</dbReference>
<feature type="disulfide bond" evidence="14">
    <location>
        <begin position="20"/>
        <end position="35"/>
    </location>
</feature>
<dbReference type="SMART" id="SM00135">
    <property type="entry name" value="LY"/>
    <property type="match status" value="20"/>
</dbReference>
<keyword evidence="11" id="KW-0675">Receptor</keyword>
<evidence type="ECO:0000256" key="11">
    <source>
        <dbReference type="ARBA" id="ARBA00023170"/>
    </source>
</evidence>
<dbReference type="SUPFAM" id="SSF57424">
    <property type="entry name" value="LDL receptor-like module"/>
    <property type="match status" value="6"/>
</dbReference>
<feature type="disulfide bond" evidence="14">
    <location>
        <begin position="197"/>
        <end position="209"/>
    </location>
</feature>
<dbReference type="Pfam" id="PF14670">
    <property type="entry name" value="FXa_inhibition"/>
    <property type="match status" value="5"/>
</dbReference>
<gene>
    <name evidence="18" type="ORF">EGW08_003032</name>
</gene>
<dbReference type="OrthoDB" id="72419at2759"/>
<dbReference type="Pfam" id="PF00058">
    <property type="entry name" value="Ldl_recept_b"/>
    <property type="match status" value="13"/>
</dbReference>
<dbReference type="PROSITE" id="PS51120">
    <property type="entry name" value="LDLRB"/>
    <property type="match status" value="15"/>
</dbReference>
<feature type="repeat" description="LDL-receptor class B" evidence="15">
    <location>
        <begin position="528"/>
        <end position="570"/>
    </location>
</feature>
<dbReference type="PROSITE" id="PS01186">
    <property type="entry name" value="EGF_2"/>
    <property type="match status" value="1"/>
</dbReference>
<feature type="disulfide bond" evidence="14">
    <location>
        <begin position="97"/>
        <end position="112"/>
    </location>
</feature>
<feature type="disulfide bond" evidence="14">
    <location>
        <begin position="255"/>
        <end position="270"/>
    </location>
</feature>
<feature type="repeat" description="LDL-receptor class B" evidence="15">
    <location>
        <begin position="398"/>
        <end position="440"/>
    </location>
</feature>
<feature type="disulfide bond" evidence="14">
    <location>
        <begin position="40"/>
        <end position="52"/>
    </location>
</feature>
<feature type="repeat" description="LDL-receptor class B" evidence="15">
    <location>
        <begin position="673"/>
        <end position="715"/>
    </location>
</feature>
<dbReference type="STRING" id="188477.A0A433U5V7"/>
<feature type="disulfide bond" evidence="14">
    <location>
        <begin position="47"/>
        <end position="65"/>
    </location>
</feature>
<feature type="repeat" description="LDL-receptor class B" evidence="15">
    <location>
        <begin position="1330"/>
        <end position="1372"/>
    </location>
</feature>
<comment type="caution">
    <text evidence="18">The sequence shown here is derived from an EMBL/GenBank/DDBJ whole genome shotgun (WGS) entry which is preliminary data.</text>
</comment>
<dbReference type="EMBL" id="RQTK01000062">
    <property type="protein sequence ID" value="RUS89222.1"/>
    <property type="molecule type" value="Genomic_DNA"/>
</dbReference>
<feature type="repeat" description="LDL-receptor class B" evidence="15">
    <location>
        <begin position="484"/>
        <end position="527"/>
    </location>
</feature>
<feature type="disulfide bond" evidence="14">
    <location>
        <begin position="177"/>
        <end position="192"/>
    </location>
</feature>
<evidence type="ECO:0000256" key="10">
    <source>
        <dbReference type="ARBA" id="ARBA00023157"/>
    </source>
</evidence>
<proteinExistence type="predicted"/>
<dbReference type="SMART" id="SM00192">
    <property type="entry name" value="LDLa"/>
    <property type="match status" value="6"/>
</dbReference>
<dbReference type="InterPro" id="IPR018097">
    <property type="entry name" value="EGF_Ca-bd_CS"/>
</dbReference>
<feature type="repeat" description="LDL-receptor class B" evidence="15">
    <location>
        <begin position="1418"/>
        <end position="1459"/>
    </location>
</feature>
<dbReference type="CDD" id="cd00112">
    <property type="entry name" value="LDLa"/>
    <property type="match status" value="6"/>
</dbReference>
<evidence type="ECO:0000256" key="1">
    <source>
        <dbReference type="ARBA" id="ARBA00004251"/>
    </source>
</evidence>
<keyword evidence="3 13" id="KW-0245">EGF-like domain</keyword>
<feature type="repeat" description="LDL-receptor class B" evidence="15">
    <location>
        <begin position="1066"/>
        <end position="1109"/>
    </location>
</feature>
<dbReference type="SMART" id="SM00179">
    <property type="entry name" value="EGF_CA"/>
    <property type="match status" value="4"/>
</dbReference>
<sequence length="1709" mass="191325">CPESQFTCRNGDCIKASWVCDGDHDCVDMSDELNCPKRNCSEGEMSCANGHCVPLEWRCDGHDDCNDGSDEPCSNQECRADELRCPGGLCLPMAQRCDGNFDCSDGTDEIDCGQLFVLIRKRGRGKGRFGSFFVTMAQRCDDNFDCSDGTDEMNCGGCQKGEFRCSSGLCINRRWHCDGDFDCPDRSDELNCTLRACGSDEFRCTTGVCIARALHCNSNQDCSDNSDEEGCRPKRCRQDQFSCDRGKCLDLHTVCDGQTDCKDGADEINCNFPGTCQDNNGWCHHNCQDTSLGARCWCRPGYLLHQDKKSCTDVDECVYQGVCSQICRNTDGSYKCACVPGYKLKSDGKGCKAQGGEAYLIFANRVDIVTVTTNKDDFTSILQGLQDAIALDFHHRRGYVFWSDVTLDVIKRAHLNGTHVMDIVSEGLDNPGGLAVDWVHDKLFWTDSGTARIEVSNLDGSFRKVVLWQNLEKPRAIAAFPEKGLIFWTDWGKTPKIERASMDGSLRMVLANTSLFWPNGLTLDYAAERIYWADAKHHVIESSSLEGLQRRTVISQGLPHPFALTIFEDELFWTDWETKSINKANKFSGNGVETIHSRLFFPMDIHTMHPQRQPPATSKCGPRNGGCSHLCLPHESGYTCACPTGLMLGQDRQTCAEGCVHVSSEIEFDSATDSIFWSDIGSDNIGSASWDGQNQAILVGSSLDSPAGIALDWAGRNLYWTDSGNDRIEVITLDTKLRTVIIWNGLDHPRDIVVHPLKGYMFWTDLGKSAAIERAGMDGSQREVIVGHNTTWPNGLAIDHTDDRLYWVDAGTHALESCSMDGKDRRVIVASGLQHPFGATVFGSLVYWTDWDTGSIHYADKDTGLGQGHLDLNFGHILDLKIFHRHRAAVPTPCTDNNGGCSHICLLAPAPKGHTCACPTGLLMEPDGVTCQTEMRNFLIFTRGKDIRKISLEVDYYMDVVVPVGEVRNAIAIDVDVIEGKMYWTDTVLDRISRANLDGSDVEILVEHGVHTTDGLAVDSVGRKIYWTDDGHNRIEVSNLDGSMRTVLLYEYLDKPRAIALHYDKGYMFWTDWGKLARIERADMDGKNRVTIVSKDIVWPNGLTIDLAMDRIIWADARTERIECADMSGKFRRGLVSRVQHPYGLTVAGNSIFWTDWRQRSIYQANKNMASNITKLRSNLKGVMDIHAVHIGGVETHVNRCGQNNGGCSHLCLPNPSGVSCACPTEIVTTTYKNSSYHPEPSKYLLFAARGSIRRISLDTPDHTDAYLPIPGLHNVIALDFDYRDNMVYYTDVDLDVVRRAYLNGSVWTEDIILKELATTDGLAVDWIARNLYWTDAGRDVIEVSRLDGSCRKKIIEKHLSEPRAIALYPKKGLMFWTDWGTNPRIERAYMDGTTRKVIINRELGYPNGLTIDYSAEPRLYWGDAKLDKIETADLAGRDRHTLVQRTPHPFGLTVFEDRIYWTDWQTERLETARKLDGLGRMTIQSRLEGLMDVHMVTPQRQTGGNNCSSNNGGCSHLCLARPDGYVCACPDEQDSRACQTSTLFCRYFEKCMPYLAKLVRCFVIILKNEEEVNSGPYIAIATIMAVLLVILIIAFFIWKRHRRRHYNVEEFSTLTYANPTYQKASTETINTDNRTSKGHFRYHSSDERLTSGGMGSDEGSQHEAVLLVQPSPQSTSDRPRSLPRLMWTPDSEEAEWGGTAGVYRPVMT</sequence>
<feature type="disulfide bond" evidence="14">
    <location>
        <begin position="165"/>
        <end position="183"/>
    </location>
</feature>
<keyword evidence="12" id="KW-0325">Glycoprotein</keyword>
<feature type="repeat" description="LDL-receptor class B" evidence="15">
    <location>
        <begin position="759"/>
        <end position="802"/>
    </location>
</feature>
<dbReference type="FunFam" id="4.10.400.10:FF:000065">
    <property type="entry name" value="Transmembrane protease serine 7"/>
    <property type="match status" value="1"/>
</dbReference>
<dbReference type="PROSITE" id="PS50026">
    <property type="entry name" value="EGF_3"/>
    <property type="match status" value="1"/>
</dbReference>
<dbReference type="Pfam" id="PF07645">
    <property type="entry name" value="EGF_CA"/>
    <property type="match status" value="1"/>
</dbReference>
<dbReference type="GO" id="GO:0005886">
    <property type="term" value="C:plasma membrane"/>
    <property type="evidence" value="ECO:0007669"/>
    <property type="project" value="UniProtKB-SubCell"/>
</dbReference>
<protein>
    <recommendedName>
        <fullName evidence="17">EGF-like domain-containing protein</fullName>
    </recommendedName>
</protein>
<dbReference type="InterPro" id="IPR049883">
    <property type="entry name" value="NOTCH1_EGF-like"/>
</dbReference>
<feature type="repeat" description="LDL-receptor class B" evidence="15">
    <location>
        <begin position="1373"/>
        <end position="1416"/>
    </location>
</feature>
<feature type="repeat" description="LDL-receptor class B" evidence="15">
    <location>
        <begin position="441"/>
        <end position="483"/>
    </location>
</feature>